<reference evidence="1 2" key="1">
    <citation type="submission" date="2019-04" db="EMBL/GenBank/DDBJ databases">
        <title>High contiguity whole genome sequence and gene annotation resource for two Venturia nashicola isolates.</title>
        <authorList>
            <person name="Prokchorchik M."/>
            <person name="Won K."/>
            <person name="Lee Y."/>
            <person name="Choi E.D."/>
            <person name="Segonzac C."/>
            <person name="Sohn K.H."/>
        </authorList>
    </citation>
    <scope>NUCLEOTIDE SEQUENCE [LARGE SCALE GENOMIC DNA]</scope>
    <source>
        <strain evidence="1 2">PRI2</strain>
    </source>
</reference>
<name>A0A4Z1NSL2_9PEZI</name>
<evidence type="ECO:0000313" key="2">
    <source>
        <dbReference type="Proteomes" id="UP000298493"/>
    </source>
</evidence>
<dbReference type="AlphaFoldDB" id="A0A4Z1NSL2"/>
<proteinExistence type="predicted"/>
<gene>
    <name evidence="1" type="ORF">E6O75_ATG10493</name>
</gene>
<accession>A0A4Z1NSL2</accession>
<dbReference type="Proteomes" id="UP000298493">
    <property type="component" value="Unassembled WGS sequence"/>
</dbReference>
<keyword evidence="2" id="KW-1185">Reference proteome</keyword>
<evidence type="ECO:0000313" key="1">
    <source>
        <dbReference type="EMBL" id="TID17848.1"/>
    </source>
</evidence>
<comment type="caution">
    <text evidence="1">The sequence shown here is derived from an EMBL/GenBank/DDBJ whole genome shotgun (WGS) entry which is preliminary data.</text>
</comment>
<organism evidence="1 2">
    <name type="scientific">Venturia nashicola</name>
    <dbReference type="NCBI Taxonomy" id="86259"/>
    <lineage>
        <taxon>Eukaryota</taxon>
        <taxon>Fungi</taxon>
        <taxon>Dikarya</taxon>
        <taxon>Ascomycota</taxon>
        <taxon>Pezizomycotina</taxon>
        <taxon>Dothideomycetes</taxon>
        <taxon>Pleosporomycetidae</taxon>
        <taxon>Venturiales</taxon>
        <taxon>Venturiaceae</taxon>
        <taxon>Venturia</taxon>
    </lineage>
</organism>
<sequence>MPTPRHWPYQIHSSPFSEKSELLSFSKNGNRSLPIVWVCTSLLAFRYSSFADAISGLAGSRVKLTNLPSKATLKHIVPLVWGGNIQESVYTDGQSWAEVVFVKPEQALPRLHSKRHRVSWFQGPPRRG</sequence>
<dbReference type="EMBL" id="SNSC02000015">
    <property type="protein sequence ID" value="TID17848.1"/>
    <property type="molecule type" value="Genomic_DNA"/>
</dbReference>
<protein>
    <submittedName>
        <fullName evidence="1">Uncharacterized protein</fullName>
    </submittedName>
</protein>